<name>A0ABQ7D2S7_BRACR</name>
<feature type="region of interest" description="Disordered" evidence="1">
    <location>
        <begin position="115"/>
        <end position="135"/>
    </location>
</feature>
<protein>
    <submittedName>
        <fullName evidence="2">Uncharacterized protein</fullName>
    </submittedName>
</protein>
<comment type="caution">
    <text evidence="2">The sequence shown here is derived from an EMBL/GenBank/DDBJ whole genome shotgun (WGS) entry which is preliminary data.</text>
</comment>
<feature type="compositionally biased region" description="Basic and acidic residues" evidence="1">
    <location>
        <begin position="123"/>
        <end position="135"/>
    </location>
</feature>
<keyword evidence="3" id="KW-1185">Reference proteome</keyword>
<evidence type="ECO:0000256" key="1">
    <source>
        <dbReference type="SAM" id="MobiDB-lite"/>
    </source>
</evidence>
<dbReference type="Proteomes" id="UP000266723">
    <property type="component" value="Unassembled WGS sequence"/>
</dbReference>
<evidence type="ECO:0000313" key="2">
    <source>
        <dbReference type="EMBL" id="KAF3566682.1"/>
    </source>
</evidence>
<accession>A0ABQ7D2S7</accession>
<organism evidence="2 3">
    <name type="scientific">Brassica cretica</name>
    <name type="common">Mustard</name>
    <dbReference type="NCBI Taxonomy" id="69181"/>
    <lineage>
        <taxon>Eukaryota</taxon>
        <taxon>Viridiplantae</taxon>
        <taxon>Streptophyta</taxon>
        <taxon>Embryophyta</taxon>
        <taxon>Tracheophyta</taxon>
        <taxon>Spermatophyta</taxon>
        <taxon>Magnoliopsida</taxon>
        <taxon>eudicotyledons</taxon>
        <taxon>Gunneridae</taxon>
        <taxon>Pentapetalae</taxon>
        <taxon>rosids</taxon>
        <taxon>malvids</taxon>
        <taxon>Brassicales</taxon>
        <taxon>Brassicaceae</taxon>
        <taxon>Brassiceae</taxon>
        <taxon>Brassica</taxon>
    </lineage>
</organism>
<proteinExistence type="predicted"/>
<sequence>MSVTIGFLIQRLTMRCSGSMLHWLWRGLSMTVLWDALELCVNIDFVSDLVNNLKEVQKEVTGVDSEEEDADDSDHIILEMEERRGAGSVYDYFATSSRMDPSVFGQNMEINISAEGSRSLKRSRPEDIMVDKHQDPLYTDSKVGLRLSSSALKPP</sequence>
<reference evidence="2 3" key="1">
    <citation type="journal article" date="2020" name="BMC Genomics">
        <title>Intraspecific diversification of the crop wild relative Brassica cretica Lam. using demographic model selection.</title>
        <authorList>
            <person name="Kioukis A."/>
            <person name="Michalopoulou V.A."/>
            <person name="Briers L."/>
            <person name="Pirintsos S."/>
            <person name="Studholme D.J."/>
            <person name="Pavlidis P."/>
            <person name="Sarris P.F."/>
        </authorList>
    </citation>
    <scope>NUCLEOTIDE SEQUENCE [LARGE SCALE GENOMIC DNA]</scope>
    <source>
        <strain evidence="3">cv. PFS-1207/04</strain>
    </source>
</reference>
<gene>
    <name evidence="2" type="ORF">DY000_02015186</name>
</gene>
<evidence type="ECO:0000313" key="3">
    <source>
        <dbReference type="Proteomes" id="UP000266723"/>
    </source>
</evidence>
<dbReference type="EMBL" id="QGKV02000759">
    <property type="protein sequence ID" value="KAF3566682.1"/>
    <property type="molecule type" value="Genomic_DNA"/>
</dbReference>